<protein>
    <submittedName>
        <fullName evidence="5">NAD(P)-binding domain protein</fullName>
    </submittedName>
</protein>
<dbReference type="SUPFAM" id="SSF51735">
    <property type="entry name" value="NAD(P)-binding Rossmann-fold domains"/>
    <property type="match status" value="1"/>
</dbReference>
<feature type="compositionally biased region" description="Basic and acidic residues" evidence="3">
    <location>
        <begin position="310"/>
        <end position="335"/>
    </location>
</feature>
<dbReference type="Pfam" id="PF00106">
    <property type="entry name" value="adh_short"/>
    <property type="match status" value="1"/>
</dbReference>
<evidence type="ECO:0000256" key="4">
    <source>
        <dbReference type="SAM" id="Phobius"/>
    </source>
</evidence>
<feature type="transmembrane region" description="Helical" evidence="4">
    <location>
        <begin position="251"/>
        <end position="269"/>
    </location>
</feature>
<evidence type="ECO:0000313" key="6">
    <source>
        <dbReference type="Proteomes" id="UP000002498"/>
    </source>
</evidence>
<dbReference type="InterPro" id="IPR036291">
    <property type="entry name" value="NAD(P)-bd_dom_sf"/>
</dbReference>
<organism evidence="5 6">
    <name type="scientific">Metarhizium robertsii (strain ARSEF 23 / ATCC MYA-3075)</name>
    <name type="common">Metarhizium anisopliae (strain ARSEF 23)</name>
    <dbReference type="NCBI Taxonomy" id="655844"/>
    <lineage>
        <taxon>Eukaryota</taxon>
        <taxon>Fungi</taxon>
        <taxon>Dikarya</taxon>
        <taxon>Ascomycota</taxon>
        <taxon>Pezizomycotina</taxon>
        <taxon>Sordariomycetes</taxon>
        <taxon>Hypocreomycetidae</taxon>
        <taxon>Hypocreales</taxon>
        <taxon>Clavicipitaceae</taxon>
        <taxon>Metarhizium</taxon>
    </lineage>
</organism>
<dbReference type="InterPro" id="IPR002347">
    <property type="entry name" value="SDR_fam"/>
</dbReference>
<keyword evidence="4" id="KW-0472">Membrane</keyword>
<dbReference type="GeneID" id="19254372"/>
<dbReference type="PANTHER" id="PTHR24320:SF152">
    <property type="entry name" value="SHORT-CHAIN DEHYDROGENASE_REDUCTASE FAMILY PROTEIN"/>
    <property type="match status" value="1"/>
</dbReference>
<dbReference type="EMBL" id="ADNJ02000005">
    <property type="protein sequence ID" value="EFZ03012.1"/>
    <property type="molecule type" value="Genomic_DNA"/>
</dbReference>
<dbReference type="PANTHER" id="PTHR24320">
    <property type="entry name" value="RETINOL DEHYDROGENASE"/>
    <property type="match status" value="1"/>
</dbReference>
<dbReference type="Gene3D" id="3.40.50.720">
    <property type="entry name" value="NAD(P)-binding Rossmann-like Domain"/>
    <property type="match status" value="1"/>
</dbReference>
<proteinExistence type="inferred from homology"/>
<comment type="caution">
    <text evidence="5">The sequence shown here is derived from an EMBL/GenBank/DDBJ whole genome shotgun (WGS) entry which is preliminary data.</text>
</comment>
<feature type="region of interest" description="Disordered" evidence="3">
    <location>
        <begin position="306"/>
        <end position="363"/>
    </location>
</feature>
<evidence type="ECO:0000256" key="1">
    <source>
        <dbReference type="ARBA" id="ARBA00006484"/>
    </source>
</evidence>
<keyword evidence="2" id="KW-0560">Oxidoreductase</keyword>
<name>E9EK01_METRA</name>
<accession>E9EK01</accession>
<dbReference type="Proteomes" id="UP000002498">
    <property type="component" value="Unassembled WGS sequence"/>
</dbReference>
<evidence type="ECO:0000256" key="2">
    <source>
        <dbReference type="ARBA" id="ARBA00023002"/>
    </source>
</evidence>
<dbReference type="OrthoDB" id="191139at2759"/>
<evidence type="ECO:0000313" key="5">
    <source>
        <dbReference type="EMBL" id="EFZ03012.1"/>
    </source>
</evidence>
<dbReference type="AlphaFoldDB" id="E9EK01"/>
<keyword evidence="6" id="KW-1185">Reference proteome</keyword>
<reference evidence="5 6" key="1">
    <citation type="journal article" date="2011" name="PLoS Genet.">
        <title>Genome sequencing and comparative transcriptomics of the model entomopathogenic fungi Metarhizium anisopliae and M. acridum.</title>
        <authorList>
            <person name="Gao Q."/>
            <person name="Jin K."/>
            <person name="Ying S.H."/>
            <person name="Zhang Y."/>
            <person name="Xiao G."/>
            <person name="Shang Y."/>
            <person name="Duan Z."/>
            <person name="Hu X."/>
            <person name="Xie X.Q."/>
            <person name="Zhou G."/>
            <person name="Peng G."/>
            <person name="Luo Z."/>
            <person name="Huang W."/>
            <person name="Wang B."/>
            <person name="Fang W."/>
            <person name="Wang S."/>
            <person name="Zhong Y."/>
            <person name="Ma L.J."/>
            <person name="St Leger R.J."/>
            <person name="Zhao G.P."/>
            <person name="Pei Y."/>
            <person name="Feng M.G."/>
            <person name="Xia Y."/>
            <person name="Wang C."/>
        </authorList>
    </citation>
    <scope>NUCLEOTIDE SEQUENCE [LARGE SCALE GENOMIC DNA]</scope>
    <source>
        <strain evidence="6">ARSEF 23 / ATCC MYA-3075</strain>
    </source>
</reference>
<keyword evidence="4" id="KW-1133">Transmembrane helix</keyword>
<comment type="similarity">
    <text evidence="1">Belongs to the short-chain dehydrogenases/reductases (SDR) family.</text>
</comment>
<sequence>MASKGTIIVTGANGGLGSAIAEHIASRPELLGHHGIYIVRDASAAPALAAALSRGSPSHKQEVASLDLTNLANVRQVAQHINSRVSAGQIPPIRALILNAGVLDFGKQTWTSDGFDVTFASNYLGHWLLTLLLLQSMDKEAGTIVVIGSQMHDPNDKRNDRSKAFEGKYKQIMGRDEASVEAVAKGTWGSAKEDPSFRSGLRRYGASKLCLLMMMFELQRRADADARLGNLRVVGVDPGTMATSITRLAPWAMRVILFGAVLPAVALLFPRGPIRTPQRSGADVLHAAGLLGGADADARPDTKAVYFNGREPKEPNPERQGADGAEPRGEGRPEARVGLGGVGKVYPAGGGRDHSRRLAMIDT</sequence>
<dbReference type="GO" id="GO:0016491">
    <property type="term" value="F:oxidoreductase activity"/>
    <property type="evidence" value="ECO:0007669"/>
    <property type="project" value="UniProtKB-KW"/>
</dbReference>
<keyword evidence="4" id="KW-0812">Transmembrane</keyword>
<dbReference type="RefSeq" id="XP_007816275.1">
    <property type="nucleotide sequence ID" value="XM_007818084.1"/>
</dbReference>
<evidence type="ECO:0000256" key="3">
    <source>
        <dbReference type="SAM" id="MobiDB-lite"/>
    </source>
</evidence>
<dbReference type="PRINTS" id="PR00081">
    <property type="entry name" value="GDHRDH"/>
</dbReference>
<gene>
    <name evidence="5" type="ORF">MAA_00086</name>
</gene>
<reference evidence="5 6" key="2">
    <citation type="journal article" date="2014" name="Proc. Natl. Acad. Sci. U.S.A.">
        <title>Trajectory and genomic determinants of fungal-pathogen speciation and host adaptation.</title>
        <authorList>
            <person name="Hu X."/>
            <person name="Xiao G."/>
            <person name="Zheng P."/>
            <person name="Shang Y."/>
            <person name="Su Y."/>
            <person name="Zhang X."/>
            <person name="Liu X."/>
            <person name="Zhan S."/>
            <person name="St Leger R.J."/>
            <person name="Wang C."/>
        </authorList>
    </citation>
    <scope>GENOME REANNOTATION</scope>
    <source>
        <strain evidence="6">ARSEF 23 / ATCC MYA-3075</strain>
    </source>
</reference>
<dbReference type="HOGENOM" id="CLU_010194_44_3_1"/>
<dbReference type="KEGG" id="maj:MAA_00086"/>